<organism evidence="2 3">
    <name type="scientific">Bizionia algoritergicola</name>
    <dbReference type="NCBI Taxonomy" id="291187"/>
    <lineage>
        <taxon>Bacteria</taxon>
        <taxon>Pseudomonadati</taxon>
        <taxon>Bacteroidota</taxon>
        <taxon>Flavobacteriia</taxon>
        <taxon>Flavobacteriales</taxon>
        <taxon>Flavobacteriaceae</taxon>
        <taxon>Bizionia</taxon>
    </lineage>
</organism>
<feature type="transmembrane region" description="Helical" evidence="1">
    <location>
        <begin position="47"/>
        <end position="64"/>
    </location>
</feature>
<evidence type="ECO:0000256" key="1">
    <source>
        <dbReference type="SAM" id="Phobius"/>
    </source>
</evidence>
<feature type="transmembrane region" description="Helical" evidence="1">
    <location>
        <begin position="71"/>
        <end position="89"/>
    </location>
</feature>
<protein>
    <submittedName>
        <fullName evidence="2">Uncharacterized protein</fullName>
    </submittedName>
</protein>
<feature type="transmembrane region" description="Helical" evidence="1">
    <location>
        <begin position="367"/>
        <end position="390"/>
    </location>
</feature>
<keyword evidence="1" id="KW-0472">Membrane</keyword>
<feature type="transmembrane region" description="Helical" evidence="1">
    <location>
        <begin position="161"/>
        <end position="188"/>
    </location>
</feature>
<sequence length="400" mass="45878">MPKNPVLTCLFNFLIAALMGLTLRYFYLNPIAINYRFLTHAHSHVAMLGWAYLMLYCFYVHYFVPEQKPIYSKLFWLTQIAVIGMMISFPFQGYAAISISFSTLHIFCSYYFVYRIWNDLQIENSFVKQLVKASLLFMVISTIGVWCLGPAVSLLGQASAFYQIAIQFFLNFQFNGWFLFAVLAIACHQLNIQPSENAKAFFKYLVLATVLTFALPIQWFASHPLLYWINGLGILLQLVSLFYFIKIIKRKFQTFKAETSLLVIRMYQFSLGCFIIKTILQTLSIIPQFSSELFEHHNFIIGFIHLTMLGVISGFLFAFLLQSKTILPSSFISVGLSLFLLGFILTEAILFIQGAFYFLGIGLLPNYYSILFVVSIFLPVSIALILISYLKQKSYGTQTT</sequence>
<evidence type="ECO:0000313" key="3">
    <source>
        <dbReference type="Proteomes" id="UP000324358"/>
    </source>
</evidence>
<reference evidence="2 3" key="1">
    <citation type="submission" date="2019-08" db="EMBL/GenBank/DDBJ databases">
        <title>Genomes of Antarctic Bizionia species.</title>
        <authorList>
            <person name="Bowman J.P."/>
        </authorList>
    </citation>
    <scope>NUCLEOTIDE SEQUENCE [LARGE SCALE GENOMIC DNA]</scope>
    <source>
        <strain evidence="2 3">APA-1</strain>
    </source>
</reference>
<name>A0A5D0QSP3_9FLAO</name>
<dbReference type="EMBL" id="VSKL01000006">
    <property type="protein sequence ID" value="TYB71711.1"/>
    <property type="molecule type" value="Genomic_DNA"/>
</dbReference>
<keyword evidence="1" id="KW-1133">Transmembrane helix</keyword>
<feature type="transmembrane region" description="Helical" evidence="1">
    <location>
        <begin position="95"/>
        <end position="114"/>
    </location>
</feature>
<evidence type="ECO:0000313" key="2">
    <source>
        <dbReference type="EMBL" id="TYB71711.1"/>
    </source>
</evidence>
<feature type="transmembrane region" description="Helical" evidence="1">
    <location>
        <begin position="7"/>
        <end position="27"/>
    </location>
</feature>
<gene>
    <name evidence="2" type="ORF">ES675_14305</name>
</gene>
<comment type="caution">
    <text evidence="2">The sequence shown here is derived from an EMBL/GenBank/DDBJ whole genome shotgun (WGS) entry which is preliminary data.</text>
</comment>
<feature type="transmembrane region" description="Helical" evidence="1">
    <location>
        <begin position="200"/>
        <end position="219"/>
    </location>
</feature>
<feature type="transmembrane region" description="Helical" evidence="1">
    <location>
        <begin position="135"/>
        <end position="155"/>
    </location>
</feature>
<dbReference type="Proteomes" id="UP000324358">
    <property type="component" value="Unassembled WGS sequence"/>
</dbReference>
<dbReference type="AlphaFoldDB" id="A0A5D0QSP3"/>
<accession>A0A5D0QSP3</accession>
<proteinExistence type="predicted"/>
<keyword evidence="1" id="KW-0812">Transmembrane</keyword>
<keyword evidence="3" id="KW-1185">Reference proteome</keyword>
<feature type="transmembrane region" description="Helical" evidence="1">
    <location>
        <begin position="299"/>
        <end position="321"/>
    </location>
</feature>
<dbReference type="OrthoDB" id="2827525at2"/>
<feature type="transmembrane region" description="Helical" evidence="1">
    <location>
        <begin position="225"/>
        <end position="245"/>
    </location>
</feature>
<feature type="transmembrane region" description="Helical" evidence="1">
    <location>
        <begin position="333"/>
        <end position="361"/>
    </location>
</feature>
<dbReference type="RefSeq" id="WP_148367526.1">
    <property type="nucleotide sequence ID" value="NZ_VSKL01000006.1"/>
</dbReference>
<feature type="transmembrane region" description="Helical" evidence="1">
    <location>
        <begin position="266"/>
        <end position="287"/>
    </location>
</feature>